<proteinExistence type="predicted"/>
<comment type="caution">
    <text evidence="1">The sequence shown here is derived from an EMBL/GenBank/DDBJ whole genome shotgun (WGS) entry which is preliminary data.</text>
</comment>
<dbReference type="Proteomes" id="UP000632339">
    <property type="component" value="Unassembled WGS sequence"/>
</dbReference>
<evidence type="ECO:0000313" key="1">
    <source>
        <dbReference type="EMBL" id="GGM79363.1"/>
    </source>
</evidence>
<name>A0ABQ2HIF9_9BACT</name>
<accession>A0ABQ2HIF9</accession>
<organism evidence="1 2">
    <name type="scientific">Dyadobacter beijingensis</name>
    <dbReference type="NCBI Taxonomy" id="365489"/>
    <lineage>
        <taxon>Bacteria</taxon>
        <taxon>Pseudomonadati</taxon>
        <taxon>Bacteroidota</taxon>
        <taxon>Cytophagia</taxon>
        <taxon>Cytophagales</taxon>
        <taxon>Spirosomataceae</taxon>
        <taxon>Dyadobacter</taxon>
    </lineage>
</organism>
<sequence length="69" mass="7971">MDGKHYAKLHPGCPFSDSRVFSFASKYFIISKTQPWYTFNAPEVNESSQISPCHVKKLFQNRFSEPLEA</sequence>
<evidence type="ECO:0000313" key="2">
    <source>
        <dbReference type="Proteomes" id="UP000632339"/>
    </source>
</evidence>
<dbReference type="EMBL" id="BMLI01000001">
    <property type="protein sequence ID" value="GGM79363.1"/>
    <property type="molecule type" value="Genomic_DNA"/>
</dbReference>
<protein>
    <submittedName>
        <fullName evidence="1">Uncharacterized protein</fullName>
    </submittedName>
</protein>
<keyword evidence="2" id="KW-1185">Reference proteome</keyword>
<reference evidence="2" key="1">
    <citation type="journal article" date="2019" name="Int. J. Syst. Evol. Microbiol.">
        <title>The Global Catalogue of Microorganisms (GCM) 10K type strain sequencing project: providing services to taxonomists for standard genome sequencing and annotation.</title>
        <authorList>
            <consortium name="The Broad Institute Genomics Platform"/>
            <consortium name="The Broad Institute Genome Sequencing Center for Infectious Disease"/>
            <person name="Wu L."/>
            <person name="Ma J."/>
        </authorList>
    </citation>
    <scope>NUCLEOTIDE SEQUENCE [LARGE SCALE GENOMIC DNA]</scope>
    <source>
        <strain evidence="2">CGMCC 1.6375</strain>
    </source>
</reference>
<gene>
    <name evidence="1" type="ORF">GCM10010967_08840</name>
</gene>